<keyword evidence="1" id="KW-0812">Transmembrane</keyword>
<evidence type="ECO:0000313" key="3">
    <source>
        <dbReference type="Proteomes" id="UP001200470"/>
    </source>
</evidence>
<dbReference type="EMBL" id="JADYTN010000001">
    <property type="protein sequence ID" value="MCF2562518.1"/>
    <property type="molecule type" value="Genomic_DNA"/>
</dbReference>
<dbReference type="RefSeq" id="WP_301637189.1">
    <property type="nucleotide sequence ID" value="NZ_JADYTN010000001.1"/>
</dbReference>
<accession>A0ABS9CDW7</accession>
<proteinExistence type="predicted"/>
<evidence type="ECO:0000256" key="1">
    <source>
        <dbReference type="SAM" id="Phobius"/>
    </source>
</evidence>
<keyword evidence="3" id="KW-1185">Reference proteome</keyword>
<dbReference type="Proteomes" id="UP001200470">
    <property type="component" value="Unassembled WGS sequence"/>
</dbReference>
<evidence type="ECO:0000313" key="2">
    <source>
        <dbReference type="EMBL" id="MCF2562518.1"/>
    </source>
</evidence>
<feature type="transmembrane region" description="Helical" evidence="1">
    <location>
        <begin position="95"/>
        <end position="122"/>
    </location>
</feature>
<feature type="transmembrane region" description="Helical" evidence="1">
    <location>
        <begin position="56"/>
        <end position="75"/>
    </location>
</feature>
<comment type="caution">
    <text evidence="2">The sequence shown here is derived from an EMBL/GenBank/DDBJ whole genome shotgun (WGS) entry which is preliminary data.</text>
</comment>
<dbReference type="PANTHER" id="PTHR40076:SF1">
    <property type="entry name" value="MEMBRANE PROTEIN"/>
    <property type="match status" value="1"/>
</dbReference>
<name>A0ABS9CDW7_9BACT</name>
<dbReference type="PANTHER" id="PTHR40076">
    <property type="entry name" value="MEMBRANE PROTEIN-RELATED"/>
    <property type="match status" value="1"/>
</dbReference>
<reference evidence="2 3" key="1">
    <citation type="submission" date="2020-12" db="EMBL/GenBank/DDBJ databases">
        <title>Whole genome sequences of gut porcine anaerobes.</title>
        <authorList>
            <person name="Kubasova T."/>
            <person name="Jahodarova E."/>
            <person name="Rychlik I."/>
        </authorList>
    </citation>
    <scope>NUCLEOTIDE SEQUENCE [LARGE SCALE GENOMIC DNA]</scope>
    <source>
        <strain evidence="2 3">An925</strain>
    </source>
</reference>
<gene>
    <name evidence="2" type="ORF">I6E12_00090</name>
</gene>
<protein>
    <submittedName>
        <fullName evidence="2">DUF975 family protein</fullName>
    </submittedName>
</protein>
<sequence length="217" mass="24405">MGYIVNCKERAISSLDHKWGESAILVLIYLLIGGTVSCGTGLLMPTTSEITSSLTSNIFSLLLIPMSWGVTITFLEVSRGMKVNYGNLTKGYHDFTRIFLTILLKGIYTLLWSLLLIIPGIVKSYSYAMTEFVLVDRPDLAYNEAIEESMRLMQGNKWRLFVLDLSFLGWALLCILTLGIGYLFLAPYMEVAHAHFYADLKADDQEFSDDTITIETI</sequence>
<feature type="transmembrane region" description="Helical" evidence="1">
    <location>
        <begin position="23"/>
        <end position="44"/>
    </location>
</feature>
<dbReference type="Pfam" id="PF06161">
    <property type="entry name" value="DUF975"/>
    <property type="match status" value="1"/>
</dbReference>
<dbReference type="InterPro" id="IPR010380">
    <property type="entry name" value="DUF975"/>
</dbReference>
<keyword evidence="1" id="KW-1133">Transmembrane helix</keyword>
<organism evidence="2 3">
    <name type="scientific">Xylanibacter brevis</name>
    <dbReference type="NCBI Taxonomy" id="83231"/>
    <lineage>
        <taxon>Bacteria</taxon>
        <taxon>Pseudomonadati</taxon>
        <taxon>Bacteroidota</taxon>
        <taxon>Bacteroidia</taxon>
        <taxon>Bacteroidales</taxon>
        <taxon>Prevotellaceae</taxon>
        <taxon>Xylanibacter</taxon>
    </lineage>
</organism>
<feature type="transmembrane region" description="Helical" evidence="1">
    <location>
        <begin position="160"/>
        <end position="185"/>
    </location>
</feature>
<keyword evidence="1" id="KW-0472">Membrane</keyword>